<dbReference type="STRING" id="1396826.PHA8399_01910"/>
<accession>A0A0P1HNI7</accession>
<evidence type="ECO:0000259" key="1">
    <source>
        <dbReference type="Pfam" id="PF09350"/>
    </source>
</evidence>
<name>A0A0P1HNI7_9RHOB</name>
<feature type="domain" description="DnaJ homologue subfamily C member 28 conserved" evidence="1">
    <location>
        <begin position="8"/>
        <end position="73"/>
    </location>
</feature>
<evidence type="ECO:0000313" key="3">
    <source>
        <dbReference type="Proteomes" id="UP000051326"/>
    </source>
</evidence>
<reference evidence="2 3" key="1">
    <citation type="submission" date="2015-09" db="EMBL/GenBank/DDBJ databases">
        <authorList>
            <consortium name="Swine Surveillance"/>
        </authorList>
    </citation>
    <scope>NUCLEOTIDE SEQUENCE [LARGE SCALE GENOMIC DNA]</scope>
    <source>
        <strain evidence="2 3">CECT 8399</strain>
    </source>
</reference>
<gene>
    <name evidence="2" type="ORF">PHA8399_01910</name>
</gene>
<dbReference type="Proteomes" id="UP000051326">
    <property type="component" value="Unassembled WGS sequence"/>
</dbReference>
<dbReference type="RefSeq" id="WP_058285909.1">
    <property type="nucleotide sequence ID" value="NZ_CYSR01000021.1"/>
</dbReference>
<dbReference type="EMBL" id="CYSR01000021">
    <property type="protein sequence ID" value="CUH99784.1"/>
    <property type="molecule type" value="Genomic_DNA"/>
</dbReference>
<dbReference type="AlphaFoldDB" id="A0A0P1HNI7"/>
<dbReference type="PANTHER" id="PTHR39158:SF1">
    <property type="entry name" value="DNAJ HOMOLOG SUBFAMILY C MEMBER 28"/>
    <property type="match status" value="1"/>
</dbReference>
<proteinExistence type="predicted"/>
<protein>
    <recommendedName>
        <fullName evidence="1">DnaJ homologue subfamily C member 28 conserved domain-containing protein</fullName>
    </recommendedName>
</protein>
<organism evidence="2 3">
    <name type="scientific">Leisingera aquaemixtae</name>
    <dbReference type="NCBI Taxonomy" id="1396826"/>
    <lineage>
        <taxon>Bacteria</taxon>
        <taxon>Pseudomonadati</taxon>
        <taxon>Pseudomonadota</taxon>
        <taxon>Alphaproteobacteria</taxon>
        <taxon>Rhodobacterales</taxon>
        <taxon>Roseobacteraceae</taxon>
        <taxon>Leisingera</taxon>
    </lineage>
</organism>
<evidence type="ECO:0000313" key="2">
    <source>
        <dbReference type="EMBL" id="CUH99784.1"/>
    </source>
</evidence>
<dbReference type="Pfam" id="PF09350">
    <property type="entry name" value="DJC28_CD"/>
    <property type="match status" value="1"/>
</dbReference>
<sequence>MIRAFRNLIERQLAKAQAEGQFQGLEGEGKPLPDRSGEAHLDAGLAAGLRIMAEAGVVPEEFRLQADLDAARKDYTALTDPQARRAAMARISDLEMRCNMARDARKSFFR</sequence>
<dbReference type="InterPro" id="IPR052573">
    <property type="entry name" value="DnaJ_C_subfamily_28"/>
</dbReference>
<dbReference type="InterPro" id="IPR018961">
    <property type="entry name" value="DnaJ_homolog_subfam-C_membr-28"/>
</dbReference>
<dbReference type="PANTHER" id="PTHR39158">
    <property type="entry name" value="OS08G0560600 PROTEIN"/>
    <property type="match status" value="1"/>
</dbReference>